<evidence type="ECO:0000313" key="4">
    <source>
        <dbReference type="Proteomes" id="UP000029549"/>
    </source>
</evidence>
<comment type="caution">
    <text evidence="3">The sequence shown here is derived from an EMBL/GenBank/DDBJ whole genome shotgun (WGS) entry which is preliminary data.</text>
</comment>
<keyword evidence="3" id="KW-0378">Hydrolase</keyword>
<dbReference type="Gene3D" id="2.60.40.1220">
    <property type="match status" value="1"/>
</dbReference>
<dbReference type="Pfam" id="PF19078">
    <property type="entry name" value="Big_12"/>
    <property type="match status" value="16"/>
</dbReference>
<evidence type="ECO:0000256" key="1">
    <source>
        <dbReference type="ARBA" id="ARBA00022729"/>
    </source>
</evidence>
<dbReference type="PROSITE" id="PS50268">
    <property type="entry name" value="CADHERIN_2"/>
    <property type="match status" value="1"/>
</dbReference>
<proteinExistence type="predicted"/>
<dbReference type="PANTHER" id="PTHR34677">
    <property type="match status" value="1"/>
</dbReference>
<reference evidence="3 4" key="1">
    <citation type="submission" date="2013-09" db="EMBL/GenBank/DDBJ databases">
        <title>High correlation between genotypes and phenotypes of environmental bacteria Comamonas testosteroni strains.</title>
        <authorList>
            <person name="Liu L."/>
            <person name="Zhu W."/>
            <person name="Xia X."/>
            <person name="Xu B."/>
            <person name="Luo M."/>
            <person name="Wang G."/>
        </authorList>
    </citation>
    <scope>NUCLEOTIDE SEQUENCE [LARGE SCALE GENOMIC DNA]</scope>
    <source>
        <strain evidence="3 4">DF2</strain>
    </source>
</reference>
<accession>A0A0E3BSY3</accession>
<dbReference type="SMART" id="SM00710">
    <property type="entry name" value="PbH1"/>
    <property type="match status" value="11"/>
</dbReference>
<dbReference type="SMART" id="SM00564">
    <property type="entry name" value="PQQ"/>
    <property type="match status" value="7"/>
</dbReference>
<gene>
    <name evidence="3" type="ORF">P608_13845</name>
</gene>
<dbReference type="GO" id="GO:0016787">
    <property type="term" value="F:hydrolase activity"/>
    <property type="evidence" value="ECO:0007669"/>
    <property type="project" value="UniProtKB-KW"/>
</dbReference>
<evidence type="ECO:0000313" key="3">
    <source>
        <dbReference type="EMBL" id="KGH10879.1"/>
    </source>
</evidence>
<dbReference type="InterPro" id="IPR044048">
    <property type="entry name" value="Big_12"/>
</dbReference>
<dbReference type="GO" id="GO:0007156">
    <property type="term" value="P:homophilic cell adhesion via plasma membrane adhesion molecules"/>
    <property type="evidence" value="ECO:0007669"/>
    <property type="project" value="InterPro"/>
</dbReference>
<dbReference type="EMBL" id="AWTP01000112">
    <property type="protein sequence ID" value="KGH10879.1"/>
    <property type="molecule type" value="Genomic_DNA"/>
</dbReference>
<name>A0A0E3BSY3_9BURK</name>
<dbReference type="Proteomes" id="UP000029549">
    <property type="component" value="Unassembled WGS sequence"/>
</dbReference>
<dbReference type="InterPro" id="IPR006626">
    <property type="entry name" value="PbH1"/>
</dbReference>
<organism evidence="3 4">
    <name type="scientific">Comamonas thiooxydans</name>
    <dbReference type="NCBI Taxonomy" id="363952"/>
    <lineage>
        <taxon>Bacteria</taxon>
        <taxon>Pseudomonadati</taxon>
        <taxon>Pseudomonadota</taxon>
        <taxon>Betaproteobacteria</taxon>
        <taxon>Burkholderiales</taxon>
        <taxon>Comamonadaceae</taxon>
        <taxon>Comamonas</taxon>
    </lineage>
</organism>
<protein>
    <submittedName>
        <fullName evidence="3">Glycosyl hydrolase</fullName>
    </submittedName>
</protein>
<dbReference type="InterPro" id="IPR002126">
    <property type="entry name" value="Cadherin-like_dom"/>
</dbReference>
<dbReference type="GO" id="GO:0016020">
    <property type="term" value="C:membrane"/>
    <property type="evidence" value="ECO:0007669"/>
    <property type="project" value="InterPro"/>
</dbReference>
<dbReference type="SUPFAM" id="SSF110296">
    <property type="entry name" value="Oligoxyloglucan reducing end-specific cellobiohydrolase"/>
    <property type="match status" value="1"/>
</dbReference>
<evidence type="ECO:0000259" key="2">
    <source>
        <dbReference type="PROSITE" id="PS50268"/>
    </source>
</evidence>
<dbReference type="InterPro" id="IPR018391">
    <property type="entry name" value="PQQ_b-propeller_rpt"/>
</dbReference>
<dbReference type="GO" id="GO:0005509">
    <property type="term" value="F:calcium ion binding"/>
    <property type="evidence" value="ECO:0007669"/>
    <property type="project" value="InterPro"/>
</dbReference>
<sequence length="3188" mass="318783">MRITGINFADVDAGSNAVTVSLSVINGSLSATAMAGVGVAGANTNTLTLTGSIADINAFVTASRITYIPQLNFNGTVSLTASIRDDGGALTSGTTDITVNAVNDAPSITYTASLIGTEDQPLTILGISFSDVDAGTAPVTVTMSVPTGTLIAASSGNVTATGSGGNSLVLVGSIAEINAFISGQNISYIPVANATNDVAMTVHIDDGGNTGIEPGASGTANSESVQITQMLRFTAVDDAPTITANAISQVVEDVATPLNQISFADVDSTSGTVTLSVTSGSLHAASGSGVTVGGTSSTLTLTGTLASINSFIASNHLTYTTAANATADVTLNIAVNTDKIASTSMMLQVLAVNDAPTMTSSGGSAAFIEGADVASTPVVVDSGLTVSDNDSPLLYSASVKITGNLRPSEDVLGFTNDPATMGDISGSYNAATGTLTLTSASGASAAQWQAALRSVTYSNSSDTPDTTTRSVSFRVSDGQLDSADATRSVTVTAANDSPQISLPGVISLSEDTTRAITGIVVSDVDAGTGNVQVTFTLPANSGTLIATVSGTIAVGAALDTVILTGRVADINAYIAGMNLFYSPSANFNGNVTLGISISDLGNSGGPAKTDSGSLILQVDAVNDAPGTPVVPSLPVSGSEDVPLVLNGISFSDIDAGSGVVQATFSVAAGSGTFSALAGAGVTLTGSGTNQLVLSGSLSDINAFVASSQVSYLSAANASGTVIVTVSLDDRGNTGTGGAKVSSATFNLAISPVNDAPVNSVPGAQTVLSNETLVFSADNGNAISISDVDVAGGNLRVTLVGINGRITLGSTSGLLFLAGDGTVDAIMTFDGSLADINNALAGLSFTPQPGYHGAASLQIISNDQGQTGSGGTQTDTDIISISVEQPNPRIVGVSGGNSDGTYKVGDLIAVQVQFDWSVFVDTSGGIPGLLLETGLVDREAVYVSGSGSNTLTFHYIVQAGDSSADLDAQSTMALQLNGAVLANANNDLAILTLPTIGGAGSLGGRSDIVIDGVAPMVTSVSVPANGSYVAGQNLDFTVNFSESVIVDTSGGTPRIAVTLDTGGTVYAQYLSGSGGTALVFRLVVASGQLDTNGITLGSSIQTDGATLRDSAGNDINTGLNSVASTTGVLVDAVVPTVSSVSVPAGAPYNAGDTLTFVVNTSEAVVVNGVPRLALDIGGNTVFANLVSGSGTSTLVFQYTVQAGDNDADGISVSASLDLNGGRVRDAAGNNLDLTLNGLGATSGVIVDTLRPTATIVVADTSLAVGETSLVTITFSEAVNDFTNTDLTVANGTLSNISSSDGGVTWTAAFTPTANLESTVNLITLNNAGVADKAGNAGVGTTDSNNYAIDTLRPTATITVADTALAVGETSTVTITFSEAVSDFTNDDLTVSNGTLSAVSSSDGGVTWTATFTPTAGINSASNYVILDNTGVLDGAGNVGSGTTTSNNYGIDGVRPTATVAIDKSSLIIGQTAQVTITFSEAVTSFSNSDLTVSNGTLSAVSSSDGGVTWTATFTPAGNITSASNVITLGNTGYTDTAGNAGTGTSVSSNYAIDTQRPTATIVMSDPNLSAGETSQVTITFSEAVTGFTLGELNAGNGTLSNLSSSDGGVTWTATFTPNANTSSGTNVITLANTGIFDIAGNSGAGTTSSVNYSIDTVRPTATILVANPALKIGDTSQVTITFSQAVSGFTNADLTVVGGTLSAVSSADGGVTWTATFTPAGNISNAANLITLDNSGVNAASSGNTGTGLTTSNNYVIDTQRPTATIVVAKDQLGIGGSSQVTIIFSEAVTGFSLADLTAGNGTLSNLTTSDNITWTATLTPAVGVNAGNNHVSLDNTGVTDIAGNAGSGTTDSNAYAVDSIRPTATIVINDPTLSAGESTTVTITFSEAVTGLDNNDLSVPNGTLGTLSSSDGGITWTATYTPNLNVRDTSNVIVLNNTGYTDLAGNAGVSVTNSASFTIDTVRPTATIVVANPALNVGATSLVTITFSEAVSGFTNADLVVSNGTLSAVSSSDGGVTWTATFTPSVNIADSTNVITLSNSGVESAAGNTGAGTTTSNNYSIDTLRPTATITVANPNLGVGQATMVTIAFSEVVSGFSLADLSVANGVLSNLASSDGGKTWTATLTPTAAITDPANLIVFDTALVSDNAGNAGVGIAISNNYAVDTLRPTATIVVADAALQAGETTTVTITFSEAVNDFTNTDLSVSGGTLSPVTSSDGGITWTATFTPTANLESTVNRIMLNNAGVADKAGNAGVGTIDSNNYAVDTLRPTATIVVADAALQAGESTLVTITFSEAVTGLDVGDFTVANGSLSNLMSSDGGLTWTATLTPTAGITDATNMIGLNNASYTDLAGNTGSGTTDSNNFAIDTLRPTATIVVADAALAVGETTTVTITFSEAVNDVTNADLSVSGGTLSTVTSSDGGITWTATFTPTANLESTVNRITLNNTGVTDKAGNAGVGTSDSNNYAIDTLRPAATIVVADAALQAGESTLVTITFSEAVNGFTNADLTVANGTLSNVSSSDGGVTWTATFTPTANLESTVNLITLHNAGVTDKAGNAGVGSTVSNGYAIDTLRPTATITVADTALAVGETSTITITFSEAVNGFTNADLTVANGTLSNVSSSDGGITWTATFTPTANTSDASNLITLDNSGVTDAAGNAGSGTTDSNNYAIDTLRPTGTIVVADNNLRIGETSLVTITFSEAVTGFTNADLTVANGTLSNVSSSDGGITWTATFTPTANTSDASNLITLDNSGVTDAAGNAGSGTADSNNYVIDTQRPTANIVVNDAALAVGESSTVIITFSEAVTGLDIGDFTVANGSLSNLSSSDGVTWTATLTPTASITDASNVITLNNTGYMDAAGNSGIGTAISNSYAIDTLDPVAPEITLDQATLVNGRQVSPTGLVFISGLETGGSWQYSLDNGVSWLEGRGNSLQLPGLGAFSLWVQQRDVAGNASSVTSLSGVVEPLVPPAVHAPFAFAVSNSSDGLGLAPFQPSEVPEPNAGFLHPASMMLGSVSRDTGMPRQDSWSEYGLPQPIAGVNDWMWASLFAPAEPNRSGFDPAPEQFSVASGGSTLDLKPVLLASESPWDIESLQFSFSGKQELPGWVRLDRHSGQLTINAPKDLSTTLVLQIKVSDGKGHESVRTVKVVIGDARATSSAPAGRAGLSEKMANAANQQVGKRMSMYVHG</sequence>
<dbReference type="PANTHER" id="PTHR34677:SF3">
    <property type="entry name" value="BACTERIAL IG-LIKE DOMAIN-CONTAINING PROTEIN"/>
    <property type="match status" value="1"/>
</dbReference>
<dbReference type="SUPFAM" id="SSF49313">
    <property type="entry name" value="Cadherin-like"/>
    <property type="match status" value="1"/>
</dbReference>
<keyword evidence="4" id="KW-1185">Reference proteome</keyword>
<keyword evidence="1" id="KW-0732">Signal</keyword>
<dbReference type="InterPro" id="IPR015919">
    <property type="entry name" value="Cadherin-like_sf"/>
</dbReference>
<dbReference type="InterPro" id="IPR014755">
    <property type="entry name" value="Cu-Rt/internalin_Ig-like"/>
</dbReference>
<feature type="domain" description="Cadherin" evidence="2">
    <location>
        <begin position="500"/>
        <end position="630"/>
    </location>
</feature>